<feature type="chain" id="PRO_5042220929" description="Secreted protein" evidence="1">
    <location>
        <begin position="21"/>
        <end position="71"/>
    </location>
</feature>
<evidence type="ECO:0000313" key="2">
    <source>
        <dbReference type="EMBL" id="KAF8434317.1"/>
    </source>
</evidence>
<evidence type="ECO:0000256" key="1">
    <source>
        <dbReference type="SAM" id="SignalP"/>
    </source>
</evidence>
<name>A0AAD4GAM3_BOLED</name>
<reference evidence="2" key="1">
    <citation type="submission" date="2019-10" db="EMBL/GenBank/DDBJ databases">
        <authorList>
            <consortium name="DOE Joint Genome Institute"/>
            <person name="Kuo A."/>
            <person name="Miyauchi S."/>
            <person name="Kiss E."/>
            <person name="Drula E."/>
            <person name="Kohler A."/>
            <person name="Sanchez-Garcia M."/>
            <person name="Andreopoulos B."/>
            <person name="Barry K.W."/>
            <person name="Bonito G."/>
            <person name="Buee M."/>
            <person name="Carver A."/>
            <person name="Chen C."/>
            <person name="Cichocki N."/>
            <person name="Clum A."/>
            <person name="Culley D."/>
            <person name="Crous P.W."/>
            <person name="Fauchery L."/>
            <person name="Girlanda M."/>
            <person name="Hayes R."/>
            <person name="Keri Z."/>
            <person name="LaButti K."/>
            <person name="Lipzen A."/>
            <person name="Lombard V."/>
            <person name="Magnuson J."/>
            <person name="Maillard F."/>
            <person name="Morin E."/>
            <person name="Murat C."/>
            <person name="Nolan M."/>
            <person name="Ohm R."/>
            <person name="Pangilinan J."/>
            <person name="Pereira M."/>
            <person name="Perotto S."/>
            <person name="Peter M."/>
            <person name="Riley R."/>
            <person name="Sitrit Y."/>
            <person name="Stielow B."/>
            <person name="Szollosi G."/>
            <person name="Zifcakova L."/>
            <person name="Stursova M."/>
            <person name="Spatafora J.W."/>
            <person name="Tedersoo L."/>
            <person name="Vaario L.-M."/>
            <person name="Yamada A."/>
            <person name="Yan M."/>
            <person name="Wang P."/>
            <person name="Xu J."/>
            <person name="Bruns T."/>
            <person name="Baldrian P."/>
            <person name="Vilgalys R."/>
            <person name="Henrissat B."/>
            <person name="Grigoriev I.V."/>
            <person name="Hibbett D."/>
            <person name="Nagy L.G."/>
            <person name="Martin F.M."/>
        </authorList>
    </citation>
    <scope>NUCLEOTIDE SEQUENCE</scope>
    <source>
        <strain evidence="2">BED1</strain>
    </source>
</reference>
<dbReference type="AlphaFoldDB" id="A0AAD4GAM3"/>
<gene>
    <name evidence="2" type="ORF">L210DRAFT_419274</name>
</gene>
<proteinExistence type="predicted"/>
<dbReference type="EMBL" id="WHUW01000029">
    <property type="protein sequence ID" value="KAF8434317.1"/>
    <property type="molecule type" value="Genomic_DNA"/>
</dbReference>
<sequence length="71" mass="8614">MTASWSLLLQLLCEWYLTRQAEVCTHASPDSAHRRRYTRRLWRLDQQIAYENPLSFMILVCQKWKMAIRTQ</sequence>
<keyword evidence="3" id="KW-1185">Reference proteome</keyword>
<keyword evidence="1" id="KW-0732">Signal</keyword>
<evidence type="ECO:0000313" key="3">
    <source>
        <dbReference type="Proteomes" id="UP001194468"/>
    </source>
</evidence>
<accession>A0AAD4GAM3</accession>
<dbReference type="Proteomes" id="UP001194468">
    <property type="component" value="Unassembled WGS sequence"/>
</dbReference>
<protein>
    <recommendedName>
        <fullName evidence="4">Secreted protein</fullName>
    </recommendedName>
</protein>
<comment type="caution">
    <text evidence="2">The sequence shown here is derived from an EMBL/GenBank/DDBJ whole genome shotgun (WGS) entry which is preliminary data.</text>
</comment>
<reference evidence="2" key="2">
    <citation type="journal article" date="2020" name="Nat. Commun.">
        <title>Large-scale genome sequencing of mycorrhizal fungi provides insights into the early evolution of symbiotic traits.</title>
        <authorList>
            <person name="Miyauchi S."/>
            <person name="Kiss E."/>
            <person name="Kuo A."/>
            <person name="Drula E."/>
            <person name="Kohler A."/>
            <person name="Sanchez-Garcia M."/>
            <person name="Morin E."/>
            <person name="Andreopoulos B."/>
            <person name="Barry K.W."/>
            <person name="Bonito G."/>
            <person name="Buee M."/>
            <person name="Carver A."/>
            <person name="Chen C."/>
            <person name="Cichocki N."/>
            <person name="Clum A."/>
            <person name="Culley D."/>
            <person name="Crous P.W."/>
            <person name="Fauchery L."/>
            <person name="Girlanda M."/>
            <person name="Hayes R.D."/>
            <person name="Keri Z."/>
            <person name="LaButti K."/>
            <person name="Lipzen A."/>
            <person name="Lombard V."/>
            <person name="Magnuson J."/>
            <person name="Maillard F."/>
            <person name="Murat C."/>
            <person name="Nolan M."/>
            <person name="Ohm R.A."/>
            <person name="Pangilinan J."/>
            <person name="Pereira M.F."/>
            <person name="Perotto S."/>
            <person name="Peter M."/>
            <person name="Pfister S."/>
            <person name="Riley R."/>
            <person name="Sitrit Y."/>
            <person name="Stielow J.B."/>
            <person name="Szollosi G."/>
            <person name="Zifcakova L."/>
            <person name="Stursova M."/>
            <person name="Spatafora J.W."/>
            <person name="Tedersoo L."/>
            <person name="Vaario L.M."/>
            <person name="Yamada A."/>
            <person name="Yan M."/>
            <person name="Wang P."/>
            <person name="Xu J."/>
            <person name="Bruns T."/>
            <person name="Baldrian P."/>
            <person name="Vilgalys R."/>
            <person name="Dunand C."/>
            <person name="Henrissat B."/>
            <person name="Grigoriev I.V."/>
            <person name="Hibbett D."/>
            <person name="Nagy L.G."/>
            <person name="Martin F.M."/>
        </authorList>
    </citation>
    <scope>NUCLEOTIDE SEQUENCE</scope>
    <source>
        <strain evidence="2">BED1</strain>
    </source>
</reference>
<organism evidence="2 3">
    <name type="scientific">Boletus edulis BED1</name>
    <dbReference type="NCBI Taxonomy" id="1328754"/>
    <lineage>
        <taxon>Eukaryota</taxon>
        <taxon>Fungi</taxon>
        <taxon>Dikarya</taxon>
        <taxon>Basidiomycota</taxon>
        <taxon>Agaricomycotina</taxon>
        <taxon>Agaricomycetes</taxon>
        <taxon>Agaricomycetidae</taxon>
        <taxon>Boletales</taxon>
        <taxon>Boletineae</taxon>
        <taxon>Boletaceae</taxon>
        <taxon>Boletoideae</taxon>
        <taxon>Boletus</taxon>
    </lineage>
</organism>
<evidence type="ECO:0008006" key="4">
    <source>
        <dbReference type="Google" id="ProtNLM"/>
    </source>
</evidence>
<feature type="signal peptide" evidence="1">
    <location>
        <begin position="1"/>
        <end position="20"/>
    </location>
</feature>